<dbReference type="EMBL" id="JASBWS010000008">
    <property type="protein sequence ID" value="KAJ9114467.1"/>
    <property type="molecule type" value="Genomic_DNA"/>
</dbReference>
<dbReference type="Proteomes" id="UP001230649">
    <property type="component" value="Unassembled WGS sequence"/>
</dbReference>
<accession>A0ACC2WVA5</accession>
<organism evidence="1 2">
    <name type="scientific">Naganishia adeliensis</name>
    <dbReference type="NCBI Taxonomy" id="92952"/>
    <lineage>
        <taxon>Eukaryota</taxon>
        <taxon>Fungi</taxon>
        <taxon>Dikarya</taxon>
        <taxon>Basidiomycota</taxon>
        <taxon>Agaricomycotina</taxon>
        <taxon>Tremellomycetes</taxon>
        <taxon>Filobasidiales</taxon>
        <taxon>Filobasidiaceae</taxon>
        <taxon>Naganishia</taxon>
    </lineage>
</organism>
<comment type="caution">
    <text evidence="1">The sequence shown here is derived from an EMBL/GenBank/DDBJ whole genome shotgun (WGS) entry which is preliminary data.</text>
</comment>
<keyword evidence="2" id="KW-1185">Reference proteome</keyword>
<gene>
    <name evidence="1" type="ORF">QFC20_001340</name>
</gene>
<reference evidence="1" key="1">
    <citation type="submission" date="2023-04" db="EMBL/GenBank/DDBJ databases">
        <title>Draft Genome sequencing of Naganishia species isolated from polar environments using Oxford Nanopore Technology.</title>
        <authorList>
            <person name="Leo P."/>
            <person name="Venkateswaran K."/>
        </authorList>
    </citation>
    <scope>NUCLEOTIDE SEQUENCE</scope>
    <source>
        <strain evidence="1">MNA-CCFEE 5262</strain>
    </source>
</reference>
<evidence type="ECO:0000313" key="2">
    <source>
        <dbReference type="Proteomes" id="UP001230649"/>
    </source>
</evidence>
<protein>
    <submittedName>
        <fullName evidence="1">Uncharacterized protein</fullName>
    </submittedName>
</protein>
<name>A0ACC2WVA5_9TREE</name>
<evidence type="ECO:0000313" key="1">
    <source>
        <dbReference type="EMBL" id="KAJ9114467.1"/>
    </source>
</evidence>
<sequence length="276" mass="29881">MTSILLALVACIHSLGAAASPITRHVHSTMAIEPRADPAPTGFFYGPYHHRNPQFKSVVLPEAGRGVLLLSVLEKGENVSSATGSGWMSAALTDTMLMPVRRSQTNVYAFPACNPPPAGSTSIPTTVTTAPIDAQGKNGQLMLLEDIARPENNDGAKLVKGTKLSILKQSKDFIHWNVGGMYGLGHGPCAKEAYTRDGKYTYVSARFNIVEHELIPPVPHFRFNRKQGSLFGPHPNPYHLIVGQNAPKELSVNELIVPLREGSMKGSTAIFMYDLP</sequence>
<proteinExistence type="predicted"/>